<dbReference type="EMBL" id="JBHUIW010000025">
    <property type="protein sequence ID" value="MFD2184219.1"/>
    <property type="molecule type" value="Genomic_DNA"/>
</dbReference>
<protein>
    <submittedName>
        <fullName evidence="1">Flagellar biosynthesis regulator FlaF</fullName>
    </submittedName>
</protein>
<reference evidence="2" key="1">
    <citation type="journal article" date="2019" name="Int. J. Syst. Evol. Microbiol.">
        <title>The Global Catalogue of Microorganisms (GCM) 10K type strain sequencing project: providing services to taxonomists for standard genome sequencing and annotation.</title>
        <authorList>
            <consortium name="The Broad Institute Genomics Platform"/>
            <consortium name="The Broad Institute Genome Sequencing Center for Infectious Disease"/>
            <person name="Wu L."/>
            <person name="Ma J."/>
        </authorList>
    </citation>
    <scope>NUCLEOTIDE SEQUENCE [LARGE SCALE GENOMIC DNA]</scope>
    <source>
        <strain evidence="2">CGMCC 1.6774</strain>
    </source>
</reference>
<proteinExistence type="predicted"/>
<comment type="caution">
    <text evidence="1">The sequence shown here is derived from an EMBL/GenBank/DDBJ whole genome shotgun (WGS) entry which is preliminary data.</text>
</comment>
<name>A0ABW5AQW5_9BRAD</name>
<sequence>MHSAAKAYGQVAQQIANPRELEARLLLKAAARLQHVREDWEKDRSDLFDALLYNRKLWTVFLTSVTSPDHEMPAPIRQNVANLGLFVMNHTLDIQRDPRPEALAALVNINREIAAGLLGQPA</sequence>
<evidence type="ECO:0000313" key="2">
    <source>
        <dbReference type="Proteomes" id="UP001597314"/>
    </source>
</evidence>
<keyword evidence="1" id="KW-0282">Flagellum</keyword>
<evidence type="ECO:0000313" key="1">
    <source>
        <dbReference type="EMBL" id="MFD2184219.1"/>
    </source>
</evidence>
<accession>A0ABW5AQW5</accession>
<organism evidence="1 2">
    <name type="scientific">Rhodoplanes azumiensis</name>
    <dbReference type="NCBI Taxonomy" id="1897628"/>
    <lineage>
        <taxon>Bacteria</taxon>
        <taxon>Pseudomonadati</taxon>
        <taxon>Pseudomonadota</taxon>
        <taxon>Alphaproteobacteria</taxon>
        <taxon>Hyphomicrobiales</taxon>
        <taxon>Nitrobacteraceae</taxon>
        <taxon>Rhodoplanes</taxon>
    </lineage>
</organism>
<dbReference type="RefSeq" id="WP_378479365.1">
    <property type="nucleotide sequence ID" value="NZ_JBHUIW010000025.1"/>
</dbReference>
<gene>
    <name evidence="1" type="primary">flaF</name>
    <name evidence="1" type="ORF">ACFSOX_18855</name>
</gene>
<dbReference type="NCBIfam" id="NF009435">
    <property type="entry name" value="PRK12794.1"/>
    <property type="match status" value="1"/>
</dbReference>
<dbReference type="Pfam" id="PF07309">
    <property type="entry name" value="FlaF"/>
    <property type="match status" value="1"/>
</dbReference>
<keyword evidence="2" id="KW-1185">Reference proteome</keyword>
<keyword evidence="1" id="KW-0966">Cell projection</keyword>
<dbReference type="Proteomes" id="UP001597314">
    <property type="component" value="Unassembled WGS sequence"/>
</dbReference>
<dbReference type="InterPro" id="IPR010845">
    <property type="entry name" value="FlaF"/>
</dbReference>
<keyword evidence="1" id="KW-0969">Cilium</keyword>